<sequence>MQYINNKNEFLSEIYERVKKIRAEIGLKATNFSIVDFEFKKRENDLIIKIYTPIRTDKSAIIGPGGWVIGKLREELNEKFEENVIIRVENYIDHKRKLEHFNSSIKFLYDKGIDLTDKYVKKEAVVLIQCEYDLSMLEIIKKYFNPLCLSFDLGTVILPHKNKNRIQKALAEKNIKHEILSPFLMNGKDIKLLSSKDPCKTVCNTLIPEIVHFARDNGIDTVIFNHFESKYSLINGIHVLNFLELFPVNLNTLNYLEKSLDCPLLIQSCRGNKNIKFEKIKNVVEKVYGGYIEPTEGSKEIMKFIN</sequence>
<dbReference type="eggNOG" id="arCOG04823">
    <property type="taxonomic scope" value="Archaea"/>
</dbReference>
<dbReference type="EMBL" id="CP000742">
    <property type="protein sequence ID" value="ABR55335.1"/>
    <property type="molecule type" value="Genomic_DNA"/>
</dbReference>
<keyword evidence="2" id="KW-1185">Reference proteome</keyword>
<gene>
    <name evidence="1" type="ordered locus">Mevan_1441</name>
</gene>
<evidence type="ECO:0000313" key="2">
    <source>
        <dbReference type="Proteomes" id="UP000001107"/>
    </source>
</evidence>
<name>A6US63_METVS</name>
<dbReference type="RefSeq" id="WP_012066249.1">
    <property type="nucleotide sequence ID" value="NC_009634.1"/>
</dbReference>
<accession>A6US63</accession>
<dbReference type="KEGG" id="mvn:Mevan_1441"/>
<dbReference type="AlphaFoldDB" id="A6US63"/>
<dbReference type="STRING" id="406327.Mevan_1441"/>
<organism evidence="1 2">
    <name type="scientific">Methanococcus vannielii (strain ATCC 35089 / DSM 1224 / JCM 13029 / OCM 148 / SB)</name>
    <dbReference type="NCBI Taxonomy" id="406327"/>
    <lineage>
        <taxon>Archaea</taxon>
        <taxon>Methanobacteriati</taxon>
        <taxon>Methanobacteriota</taxon>
        <taxon>Methanomada group</taxon>
        <taxon>Methanococci</taxon>
        <taxon>Methanococcales</taxon>
        <taxon>Methanococcaceae</taxon>
        <taxon>Methanococcus</taxon>
    </lineage>
</organism>
<protein>
    <submittedName>
        <fullName evidence="1">Uncharacterized protein</fullName>
    </submittedName>
</protein>
<reference evidence="1" key="1">
    <citation type="submission" date="2007-06" db="EMBL/GenBank/DDBJ databases">
        <title>Complete sequence of Methanococcus vannielii SB.</title>
        <authorList>
            <consortium name="US DOE Joint Genome Institute"/>
            <person name="Copeland A."/>
            <person name="Lucas S."/>
            <person name="Lapidus A."/>
            <person name="Barry K."/>
            <person name="Glavina del Rio T."/>
            <person name="Dalin E."/>
            <person name="Tice H."/>
            <person name="Pitluck S."/>
            <person name="Chain P."/>
            <person name="Malfatti S."/>
            <person name="Shin M."/>
            <person name="Vergez L."/>
            <person name="Schmutz J."/>
            <person name="Larimer F."/>
            <person name="Land M."/>
            <person name="Hauser L."/>
            <person name="Kyrpides N."/>
            <person name="Anderson I."/>
            <person name="Sieprawska-Lupa M."/>
            <person name="Whitman W.B."/>
            <person name="Richardson P."/>
        </authorList>
    </citation>
    <scope>NUCLEOTIDE SEQUENCE [LARGE SCALE GENOMIC DNA]</scope>
    <source>
        <strain evidence="1">SB</strain>
    </source>
</reference>
<dbReference type="HOGENOM" id="CLU_077587_0_0_2"/>
<dbReference type="OrthoDB" id="85793at2157"/>
<proteinExistence type="predicted"/>
<dbReference type="GeneID" id="5324863"/>
<evidence type="ECO:0000313" key="1">
    <source>
        <dbReference type="EMBL" id="ABR55335.1"/>
    </source>
</evidence>
<dbReference type="Proteomes" id="UP000001107">
    <property type="component" value="Chromosome"/>
</dbReference>